<accession>A0A5J5EHP2</accession>
<feature type="region of interest" description="Disordered" evidence="1">
    <location>
        <begin position="165"/>
        <end position="198"/>
    </location>
</feature>
<proteinExistence type="predicted"/>
<protein>
    <submittedName>
        <fullName evidence="2">Uncharacterized protein</fullName>
    </submittedName>
</protein>
<organism evidence="2 3">
    <name type="scientific">Sphaerosporella brunnea</name>
    <dbReference type="NCBI Taxonomy" id="1250544"/>
    <lineage>
        <taxon>Eukaryota</taxon>
        <taxon>Fungi</taxon>
        <taxon>Dikarya</taxon>
        <taxon>Ascomycota</taxon>
        <taxon>Pezizomycotina</taxon>
        <taxon>Pezizomycetes</taxon>
        <taxon>Pezizales</taxon>
        <taxon>Pyronemataceae</taxon>
        <taxon>Sphaerosporella</taxon>
    </lineage>
</organism>
<dbReference type="EMBL" id="VXIS01000323">
    <property type="protein sequence ID" value="KAA8894637.1"/>
    <property type="molecule type" value="Genomic_DNA"/>
</dbReference>
<sequence>MTQQWPQHVPRNLFLDTMQSPIRQAQDARWVKDIRRSLTLVDKIIAERKRFTVREGQERALTRKPTQQPSADAGTSPKRREVRKSIPGNADSFNRLPPQPRHWPTLQEVLKSERDRRLLAACKRAADVENDLGKTTAAVQNGPERNSEMPEHFPFLKRARITRAGPAAHTHPGARSQLPPPVSRHGRHHAARGRRATDDTVNSEFTGFWVRTVAWAWTAVSDVIRS</sequence>
<dbReference type="AlphaFoldDB" id="A0A5J5EHP2"/>
<reference evidence="2 3" key="1">
    <citation type="submission" date="2019-09" db="EMBL/GenBank/DDBJ databases">
        <title>Draft genome of the ectomycorrhizal ascomycete Sphaerosporella brunnea.</title>
        <authorList>
            <consortium name="DOE Joint Genome Institute"/>
            <person name="Benucci G.M."/>
            <person name="Marozzi G."/>
            <person name="Antonielli L."/>
            <person name="Sanchez S."/>
            <person name="Marco P."/>
            <person name="Wang X."/>
            <person name="Falini L.B."/>
            <person name="Barry K."/>
            <person name="Haridas S."/>
            <person name="Lipzen A."/>
            <person name="Labutti K."/>
            <person name="Grigoriev I.V."/>
            <person name="Murat C."/>
            <person name="Martin F."/>
            <person name="Albertini E."/>
            <person name="Donnini D."/>
            <person name="Bonito G."/>
        </authorList>
    </citation>
    <scope>NUCLEOTIDE SEQUENCE [LARGE SCALE GENOMIC DNA]</scope>
    <source>
        <strain evidence="2 3">Sb_GMNB300</strain>
    </source>
</reference>
<comment type="caution">
    <text evidence="2">The sequence shown here is derived from an EMBL/GenBank/DDBJ whole genome shotgun (WGS) entry which is preliminary data.</text>
</comment>
<dbReference type="Proteomes" id="UP000326924">
    <property type="component" value="Unassembled WGS sequence"/>
</dbReference>
<dbReference type="InParanoid" id="A0A5J5EHP2"/>
<name>A0A5J5EHP2_9PEZI</name>
<keyword evidence="3" id="KW-1185">Reference proteome</keyword>
<evidence type="ECO:0000313" key="3">
    <source>
        <dbReference type="Proteomes" id="UP000326924"/>
    </source>
</evidence>
<evidence type="ECO:0000313" key="2">
    <source>
        <dbReference type="EMBL" id="KAA8894637.1"/>
    </source>
</evidence>
<evidence type="ECO:0000256" key="1">
    <source>
        <dbReference type="SAM" id="MobiDB-lite"/>
    </source>
</evidence>
<feature type="compositionally biased region" description="Basic residues" evidence="1">
    <location>
        <begin position="184"/>
        <end position="194"/>
    </location>
</feature>
<feature type="region of interest" description="Disordered" evidence="1">
    <location>
        <begin position="56"/>
        <end position="102"/>
    </location>
</feature>
<gene>
    <name evidence="2" type="ORF">FN846DRAFT_912679</name>
</gene>